<dbReference type="EMBL" id="JBHTJA010000024">
    <property type="protein sequence ID" value="MFD0901658.1"/>
    <property type="molecule type" value="Genomic_DNA"/>
</dbReference>
<proteinExistence type="predicted"/>
<dbReference type="Proteomes" id="UP001596972">
    <property type="component" value="Unassembled WGS sequence"/>
</dbReference>
<evidence type="ECO:0008006" key="3">
    <source>
        <dbReference type="Google" id="ProtNLM"/>
    </source>
</evidence>
<name>A0ABW3EMU1_9ACTN</name>
<sequence length="135" mass="14008">MTRKKAAIAGAAVAALLVLGGVAAAAIVLLTGGKELPYQTQAQMREAMPAMAAAELERRGVTLAGPLTCEGVPGWTEQRLRVSCTGTTADKKPVKVVGSGQMETQDSYYTILVDGRPLVENVSCIGDDCRKGDSG</sequence>
<protein>
    <recommendedName>
        <fullName evidence="3">DUF4333 domain-containing protein</fullName>
    </recommendedName>
</protein>
<reference evidence="2" key="1">
    <citation type="journal article" date="2019" name="Int. J. Syst. Evol. Microbiol.">
        <title>The Global Catalogue of Microorganisms (GCM) 10K type strain sequencing project: providing services to taxonomists for standard genome sequencing and annotation.</title>
        <authorList>
            <consortium name="The Broad Institute Genomics Platform"/>
            <consortium name="The Broad Institute Genome Sequencing Center for Infectious Disease"/>
            <person name="Wu L."/>
            <person name="Ma J."/>
        </authorList>
    </citation>
    <scope>NUCLEOTIDE SEQUENCE [LARGE SCALE GENOMIC DNA]</scope>
    <source>
        <strain evidence="2">JCM 31202</strain>
    </source>
</reference>
<dbReference type="RefSeq" id="WP_378298927.1">
    <property type="nucleotide sequence ID" value="NZ_JBHTJA010000024.1"/>
</dbReference>
<organism evidence="1 2">
    <name type="scientific">Actinomadura sediminis</name>
    <dbReference type="NCBI Taxonomy" id="1038904"/>
    <lineage>
        <taxon>Bacteria</taxon>
        <taxon>Bacillati</taxon>
        <taxon>Actinomycetota</taxon>
        <taxon>Actinomycetes</taxon>
        <taxon>Streptosporangiales</taxon>
        <taxon>Thermomonosporaceae</taxon>
        <taxon>Actinomadura</taxon>
    </lineage>
</organism>
<accession>A0ABW3EMU1</accession>
<evidence type="ECO:0000313" key="1">
    <source>
        <dbReference type="EMBL" id="MFD0901658.1"/>
    </source>
</evidence>
<keyword evidence="2" id="KW-1185">Reference proteome</keyword>
<gene>
    <name evidence="1" type="ORF">ACFQ11_14755</name>
</gene>
<evidence type="ECO:0000313" key="2">
    <source>
        <dbReference type="Proteomes" id="UP001596972"/>
    </source>
</evidence>
<comment type="caution">
    <text evidence="1">The sequence shown here is derived from an EMBL/GenBank/DDBJ whole genome shotgun (WGS) entry which is preliminary data.</text>
</comment>